<dbReference type="WBParaSite" id="nRc.2.0.1.t00253-RA">
    <property type="protein sequence ID" value="nRc.2.0.1.t00253-RA"/>
    <property type="gene ID" value="nRc.2.0.1.g00253"/>
</dbReference>
<proteinExistence type="predicted"/>
<dbReference type="AlphaFoldDB" id="A0A915HFS5"/>
<name>A0A915HFS5_ROMCU</name>
<keyword evidence="1" id="KW-1185">Reference proteome</keyword>
<accession>A0A915HFS5</accession>
<protein>
    <submittedName>
        <fullName evidence="2">Ovule protein</fullName>
    </submittedName>
</protein>
<sequence>MHPGREKHTIPTLASSFDLEIIYSLSVCLHYFIHVPLKSGTSDAPSNDVFKCPKYFSISSTLTSALDLLILLANLCDNAFS</sequence>
<evidence type="ECO:0000313" key="2">
    <source>
        <dbReference type="WBParaSite" id="nRc.2.0.1.t00253-RA"/>
    </source>
</evidence>
<dbReference type="Proteomes" id="UP000887565">
    <property type="component" value="Unplaced"/>
</dbReference>
<evidence type="ECO:0000313" key="1">
    <source>
        <dbReference type="Proteomes" id="UP000887565"/>
    </source>
</evidence>
<organism evidence="1 2">
    <name type="scientific">Romanomermis culicivorax</name>
    <name type="common">Nematode worm</name>
    <dbReference type="NCBI Taxonomy" id="13658"/>
    <lineage>
        <taxon>Eukaryota</taxon>
        <taxon>Metazoa</taxon>
        <taxon>Ecdysozoa</taxon>
        <taxon>Nematoda</taxon>
        <taxon>Enoplea</taxon>
        <taxon>Dorylaimia</taxon>
        <taxon>Mermithida</taxon>
        <taxon>Mermithoidea</taxon>
        <taxon>Mermithidae</taxon>
        <taxon>Romanomermis</taxon>
    </lineage>
</organism>
<reference evidence="2" key="1">
    <citation type="submission" date="2022-11" db="UniProtKB">
        <authorList>
            <consortium name="WormBaseParasite"/>
        </authorList>
    </citation>
    <scope>IDENTIFICATION</scope>
</reference>